<comment type="similarity">
    <text evidence="1">Belongs to the SCC2/Nipped-B family.</text>
</comment>
<accession>A0AAW0YBB6</accession>
<sequence length="433" mass="49456">MSTDSEEAIAHSADKQLQDIEKKYPGFIGMKAMQGFRLSYRLHSLIQSVPPTRGFRIKDGEHPGALNGFLYSIMRSTKQHRRAVAFSLLKQFEEQARTNLHELLFITDNLAYFPYQVLDEPLFIIHHIDIMISVTGTNLLQAFREALLPPPNAEVKINPETGQPEYVDDLDDEDDVEVYMSRLPPSLTPLVDCINASQGCLLLLMLKDYLKEIYGITDGKITQYSPSDTSKQYEKSSSRKSSAKFNPKPILKRLKEEPSQDIDSVDDTRPKIDLINQYLNFKALMLKIDPDDDDDSDVEISKKPFQNDVSVPNTRILRGNQNASDVPLLPGTHDGWKDQPKGKAELTPEVLDTVDNSVLETKTEEQLPPRRSPIKPITIRTSQVTPREHRSHHHHHRSSHRSSSHKKHKKKKKRRRNSDSDDDSEYSDPDFLV</sequence>
<evidence type="ECO:0000256" key="1">
    <source>
        <dbReference type="RuleBase" id="RU364107"/>
    </source>
</evidence>
<comment type="caution">
    <text evidence="4">The sequence shown here is derived from an EMBL/GenBank/DDBJ whole genome shotgun (WGS) entry which is preliminary data.</text>
</comment>
<dbReference type="Proteomes" id="UP001445076">
    <property type="component" value="Unassembled WGS sequence"/>
</dbReference>
<dbReference type="PANTHER" id="PTHR21704:SF18">
    <property type="entry name" value="NIPPED-B-LIKE PROTEIN"/>
    <property type="match status" value="1"/>
</dbReference>
<dbReference type="GO" id="GO:0034087">
    <property type="term" value="P:establishment of mitotic sister chromatid cohesion"/>
    <property type="evidence" value="ECO:0007669"/>
    <property type="project" value="TreeGrafter"/>
</dbReference>
<dbReference type="InterPro" id="IPR033031">
    <property type="entry name" value="Scc2/Nipped-B"/>
</dbReference>
<dbReference type="GO" id="GO:0140588">
    <property type="term" value="P:chromatin looping"/>
    <property type="evidence" value="ECO:0007669"/>
    <property type="project" value="InterPro"/>
</dbReference>
<feature type="compositionally biased region" description="Acidic residues" evidence="2">
    <location>
        <begin position="420"/>
        <end position="433"/>
    </location>
</feature>
<dbReference type="InterPro" id="IPR024986">
    <property type="entry name" value="Nipped-B_C"/>
</dbReference>
<feature type="compositionally biased region" description="Basic and acidic residues" evidence="2">
    <location>
        <begin position="334"/>
        <end position="346"/>
    </location>
</feature>
<dbReference type="GO" id="GO:0090694">
    <property type="term" value="C:Scc2-Scc4 cohesin loading complex"/>
    <property type="evidence" value="ECO:0007669"/>
    <property type="project" value="TreeGrafter"/>
</dbReference>
<dbReference type="GO" id="GO:0010468">
    <property type="term" value="P:regulation of gene expression"/>
    <property type="evidence" value="ECO:0007669"/>
    <property type="project" value="InterPro"/>
</dbReference>
<dbReference type="GO" id="GO:0061775">
    <property type="term" value="F:cohesin loader activity"/>
    <property type="evidence" value="ECO:0007669"/>
    <property type="project" value="InterPro"/>
</dbReference>
<evidence type="ECO:0000313" key="5">
    <source>
        <dbReference type="Proteomes" id="UP001445076"/>
    </source>
</evidence>
<dbReference type="EMBL" id="JARKIK010000002">
    <property type="protein sequence ID" value="KAK8753827.1"/>
    <property type="molecule type" value="Genomic_DNA"/>
</dbReference>
<proteinExistence type="inferred from homology"/>
<evidence type="ECO:0000313" key="4">
    <source>
        <dbReference type="EMBL" id="KAK8753827.1"/>
    </source>
</evidence>
<dbReference type="PANTHER" id="PTHR21704">
    <property type="entry name" value="NIPPED-B-LIKE PROTEIN DELANGIN SCC2-RELATED"/>
    <property type="match status" value="1"/>
</dbReference>
<keyword evidence="1" id="KW-0539">Nucleus</keyword>
<dbReference type="GO" id="GO:1990414">
    <property type="term" value="P:replication-born double-strand break repair via sister chromatid exchange"/>
    <property type="evidence" value="ECO:0007669"/>
    <property type="project" value="TreeGrafter"/>
</dbReference>
<feature type="domain" description="Sister chromatid cohesion C-terminal" evidence="3">
    <location>
        <begin position="1"/>
        <end position="130"/>
    </location>
</feature>
<dbReference type="AlphaFoldDB" id="A0AAW0YBB6"/>
<dbReference type="GO" id="GO:0003682">
    <property type="term" value="F:chromatin binding"/>
    <property type="evidence" value="ECO:0007669"/>
    <property type="project" value="TreeGrafter"/>
</dbReference>
<keyword evidence="5" id="KW-1185">Reference proteome</keyword>
<feature type="region of interest" description="Disordered" evidence="2">
    <location>
        <begin position="224"/>
        <end position="250"/>
    </location>
</feature>
<protein>
    <recommendedName>
        <fullName evidence="1">Nipped-B protein</fullName>
    </recommendedName>
</protein>
<evidence type="ECO:0000256" key="2">
    <source>
        <dbReference type="SAM" id="MobiDB-lite"/>
    </source>
</evidence>
<organism evidence="4 5">
    <name type="scientific">Cherax quadricarinatus</name>
    <name type="common">Australian red claw crayfish</name>
    <dbReference type="NCBI Taxonomy" id="27406"/>
    <lineage>
        <taxon>Eukaryota</taxon>
        <taxon>Metazoa</taxon>
        <taxon>Ecdysozoa</taxon>
        <taxon>Arthropoda</taxon>
        <taxon>Crustacea</taxon>
        <taxon>Multicrustacea</taxon>
        <taxon>Malacostraca</taxon>
        <taxon>Eumalacostraca</taxon>
        <taxon>Eucarida</taxon>
        <taxon>Decapoda</taxon>
        <taxon>Pleocyemata</taxon>
        <taxon>Astacidea</taxon>
        <taxon>Parastacoidea</taxon>
        <taxon>Parastacidae</taxon>
        <taxon>Cherax</taxon>
    </lineage>
</organism>
<evidence type="ECO:0000259" key="3">
    <source>
        <dbReference type="Pfam" id="PF12830"/>
    </source>
</evidence>
<feature type="region of interest" description="Disordered" evidence="2">
    <location>
        <begin position="319"/>
        <end position="433"/>
    </location>
</feature>
<reference evidence="4 5" key="1">
    <citation type="journal article" date="2024" name="BMC Genomics">
        <title>Genome assembly of redclaw crayfish (Cherax quadricarinatus) provides insights into its immune adaptation and hypoxia tolerance.</title>
        <authorList>
            <person name="Liu Z."/>
            <person name="Zheng J."/>
            <person name="Li H."/>
            <person name="Fang K."/>
            <person name="Wang S."/>
            <person name="He J."/>
            <person name="Zhou D."/>
            <person name="Weng S."/>
            <person name="Chi M."/>
            <person name="Gu Z."/>
            <person name="He J."/>
            <person name="Li F."/>
            <person name="Wang M."/>
        </authorList>
    </citation>
    <scope>NUCLEOTIDE SEQUENCE [LARGE SCALE GENOMIC DNA]</scope>
    <source>
        <strain evidence="4">ZL_2023a</strain>
    </source>
</reference>
<dbReference type="GO" id="GO:0071169">
    <property type="term" value="P:establishment of protein localization to chromatin"/>
    <property type="evidence" value="ECO:0007669"/>
    <property type="project" value="TreeGrafter"/>
</dbReference>
<dbReference type="Pfam" id="PF12830">
    <property type="entry name" value="Nipped-B_C"/>
    <property type="match status" value="1"/>
</dbReference>
<comment type="subcellular location">
    <subcellularLocation>
        <location evidence="1">Nucleus</location>
    </subcellularLocation>
</comment>
<keyword evidence="1" id="KW-0131">Cell cycle</keyword>
<gene>
    <name evidence="4" type="ORF">OTU49_001786</name>
</gene>
<feature type="compositionally biased region" description="Basic residues" evidence="2">
    <location>
        <begin position="389"/>
        <end position="416"/>
    </location>
</feature>
<name>A0AAW0YBB6_CHEQU</name>
<keyword evidence="1" id="KW-0677">Repeat</keyword>